<dbReference type="AlphaFoldDB" id="A0AAW2GR42"/>
<name>A0AAW2GR42_9HYME</name>
<dbReference type="EMBL" id="JADYXP020000002">
    <property type="protein sequence ID" value="KAL0129757.1"/>
    <property type="molecule type" value="Genomic_DNA"/>
</dbReference>
<accession>A0AAW2GR42</accession>
<proteinExistence type="predicted"/>
<evidence type="ECO:0000313" key="2">
    <source>
        <dbReference type="Proteomes" id="UP001430953"/>
    </source>
</evidence>
<gene>
    <name evidence="1" type="ORF">PUN28_001783</name>
</gene>
<reference evidence="1 2" key="1">
    <citation type="submission" date="2023-03" db="EMBL/GenBank/DDBJ databases">
        <title>High recombination rates correlate with genetic variation in Cardiocondyla obscurior ants.</title>
        <authorList>
            <person name="Errbii M."/>
        </authorList>
    </citation>
    <scope>NUCLEOTIDE SEQUENCE [LARGE SCALE GENOMIC DNA]</scope>
    <source>
        <strain evidence="1">Alpha-2009</strain>
        <tissue evidence="1">Whole body</tissue>
    </source>
</reference>
<keyword evidence="2" id="KW-1185">Reference proteome</keyword>
<comment type="caution">
    <text evidence="1">The sequence shown here is derived from an EMBL/GenBank/DDBJ whole genome shotgun (WGS) entry which is preliminary data.</text>
</comment>
<sequence>MQFQPCYRDLTTSSSHLRRRFKCNVQGGTLLNREEYGEDDWPRAKKNKIKKPYKAKYAKYLEKHPVYKLDGSLPSKRPRLSCNAYKRSRDVGATSRWAA</sequence>
<protein>
    <submittedName>
        <fullName evidence="1">Uncharacterized protein</fullName>
    </submittedName>
</protein>
<organism evidence="1 2">
    <name type="scientific">Cardiocondyla obscurior</name>
    <dbReference type="NCBI Taxonomy" id="286306"/>
    <lineage>
        <taxon>Eukaryota</taxon>
        <taxon>Metazoa</taxon>
        <taxon>Ecdysozoa</taxon>
        <taxon>Arthropoda</taxon>
        <taxon>Hexapoda</taxon>
        <taxon>Insecta</taxon>
        <taxon>Pterygota</taxon>
        <taxon>Neoptera</taxon>
        <taxon>Endopterygota</taxon>
        <taxon>Hymenoptera</taxon>
        <taxon>Apocrita</taxon>
        <taxon>Aculeata</taxon>
        <taxon>Formicoidea</taxon>
        <taxon>Formicidae</taxon>
        <taxon>Myrmicinae</taxon>
        <taxon>Cardiocondyla</taxon>
    </lineage>
</organism>
<dbReference type="Proteomes" id="UP001430953">
    <property type="component" value="Unassembled WGS sequence"/>
</dbReference>
<evidence type="ECO:0000313" key="1">
    <source>
        <dbReference type="EMBL" id="KAL0129757.1"/>
    </source>
</evidence>